<proteinExistence type="predicted"/>
<accession>A0A0E9SPZ8</accession>
<sequence length="36" mass="4171">MVLAVGYRGHRLIQKAPAAYHQTCKQNTLVLEFRRT</sequence>
<dbReference type="EMBL" id="GBXM01065143">
    <property type="protein sequence ID" value="JAH43434.1"/>
    <property type="molecule type" value="Transcribed_RNA"/>
</dbReference>
<dbReference type="AlphaFoldDB" id="A0A0E9SPZ8"/>
<protein>
    <submittedName>
        <fullName evidence="1">Uncharacterized protein</fullName>
    </submittedName>
</protein>
<organism evidence="1">
    <name type="scientific">Anguilla anguilla</name>
    <name type="common">European freshwater eel</name>
    <name type="synonym">Muraena anguilla</name>
    <dbReference type="NCBI Taxonomy" id="7936"/>
    <lineage>
        <taxon>Eukaryota</taxon>
        <taxon>Metazoa</taxon>
        <taxon>Chordata</taxon>
        <taxon>Craniata</taxon>
        <taxon>Vertebrata</taxon>
        <taxon>Euteleostomi</taxon>
        <taxon>Actinopterygii</taxon>
        <taxon>Neopterygii</taxon>
        <taxon>Teleostei</taxon>
        <taxon>Anguilliformes</taxon>
        <taxon>Anguillidae</taxon>
        <taxon>Anguilla</taxon>
    </lineage>
</organism>
<name>A0A0E9SPZ8_ANGAN</name>
<reference evidence="1" key="1">
    <citation type="submission" date="2014-11" db="EMBL/GenBank/DDBJ databases">
        <authorList>
            <person name="Amaro Gonzalez C."/>
        </authorList>
    </citation>
    <scope>NUCLEOTIDE SEQUENCE</scope>
</reference>
<evidence type="ECO:0000313" key="1">
    <source>
        <dbReference type="EMBL" id="JAH43434.1"/>
    </source>
</evidence>
<reference evidence="1" key="2">
    <citation type="journal article" date="2015" name="Fish Shellfish Immunol.">
        <title>Early steps in the European eel (Anguilla anguilla)-Vibrio vulnificus interaction in the gills: Role of the RtxA13 toxin.</title>
        <authorList>
            <person name="Callol A."/>
            <person name="Pajuelo D."/>
            <person name="Ebbesson L."/>
            <person name="Teles M."/>
            <person name="MacKenzie S."/>
            <person name="Amaro C."/>
        </authorList>
    </citation>
    <scope>NUCLEOTIDE SEQUENCE</scope>
</reference>